<keyword evidence="2" id="KW-1185">Reference proteome</keyword>
<gene>
    <name evidence="1" type="ORF">P7K49_000282</name>
</gene>
<feature type="non-terminal residue" evidence="1">
    <location>
        <position position="1"/>
    </location>
</feature>
<dbReference type="Proteomes" id="UP001266305">
    <property type="component" value="Unassembled WGS sequence"/>
</dbReference>
<accession>A0ABQ9WC16</accession>
<dbReference type="EMBL" id="JASSZA010000001">
    <property type="protein sequence ID" value="KAK2118896.1"/>
    <property type="molecule type" value="Genomic_DNA"/>
</dbReference>
<reference evidence="1 2" key="1">
    <citation type="submission" date="2023-05" db="EMBL/GenBank/DDBJ databases">
        <title>B98-5 Cell Line De Novo Hybrid Assembly: An Optical Mapping Approach.</title>
        <authorList>
            <person name="Kananen K."/>
            <person name="Auerbach J.A."/>
            <person name="Kautto E."/>
            <person name="Blachly J.S."/>
        </authorList>
    </citation>
    <scope>NUCLEOTIDE SEQUENCE [LARGE SCALE GENOMIC DNA]</scope>
    <source>
        <strain evidence="1">B95-8</strain>
        <tissue evidence="1">Cell line</tissue>
    </source>
</reference>
<proteinExistence type="predicted"/>
<evidence type="ECO:0000313" key="2">
    <source>
        <dbReference type="Proteomes" id="UP001266305"/>
    </source>
</evidence>
<organism evidence="1 2">
    <name type="scientific">Saguinus oedipus</name>
    <name type="common">Cotton-top tamarin</name>
    <name type="synonym">Oedipomidas oedipus</name>
    <dbReference type="NCBI Taxonomy" id="9490"/>
    <lineage>
        <taxon>Eukaryota</taxon>
        <taxon>Metazoa</taxon>
        <taxon>Chordata</taxon>
        <taxon>Craniata</taxon>
        <taxon>Vertebrata</taxon>
        <taxon>Euteleostomi</taxon>
        <taxon>Mammalia</taxon>
        <taxon>Eutheria</taxon>
        <taxon>Euarchontoglires</taxon>
        <taxon>Primates</taxon>
        <taxon>Haplorrhini</taxon>
        <taxon>Platyrrhini</taxon>
        <taxon>Cebidae</taxon>
        <taxon>Callitrichinae</taxon>
        <taxon>Saguinus</taxon>
    </lineage>
</organism>
<sequence length="58" mass="6645">SSAEDRLEVDKLVDKTSTVESEMLCQFSKDCRNHISESYPFPSFDFNNNQPQQSSAKE</sequence>
<comment type="caution">
    <text evidence="1">The sequence shown here is derived from an EMBL/GenBank/DDBJ whole genome shotgun (WGS) entry which is preliminary data.</text>
</comment>
<name>A0ABQ9WC16_SAGOE</name>
<protein>
    <submittedName>
        <fullName evidence="1">Uncharacterized protein</fullName>
    </submittedName>
</protein>
<feature type="non-terminal residue" evidence="1">
    <location>
        <position position="58"/>
    </location>
</feature>
<evidence type="ECO:0000313" key="1">
    <source>
        <dbReference type="EMBL" id="KAK2118896.1"/>
    </source>
</evidence>